<dbReference type="KEGG" id="nan:AArc1_3389"/>
<dbReference type="InterPro" id="IPR058284">
    <property type="entry name" value="DUF7978"/>
</dbReference>
<sequence length="199" mass="20258">MSQQRPTSTGESVSRASSVAASAGVGVVAALIGYLVTYLFAVSEVRSAFGDDVESWKGVAWYFYNAHLVEIEATGDIAGLGGTTTVDLIAQSDTTRVTLLYAVPPVVLLGAGLLLASHFGARDIGEGVIVGAPITLGYLVVLAVGAVVSETSTESEFLGIEASGSMAPEVLPAILLGGLLFPLVFATTGAILAAVVQSR</sequence>
<keyword evidence="1" id="KW-0472">Membrane</keyword>
<accession>A0A346PJI7</accession>
<dbReference type="AlphaFoldDB" id="A0A346PJI7"/>
<feature type="transmembrane region" description="Helical" evidence="1">
    <location>
        <begin position="128"/>
        <end position="148"/>
    </location>
</feature>
<organism evidence="3 4">
    <name type="scientific">Natrarchaeobaculum sulfurireducens</name>
    <dbReference type="NCBI Taxonomy" id="2044521"/>
    <lineage>
        <taxon>Archaea</taxon>
        <taxon>Methanobacteriati</taxon>
        <taxon>Methanobacteriota</taxon>
        <taxon>Stenosarchaea group</taxon>
        <taxon>Halobacteria</taxon>
        <taxon>Halobacteriales</taxon>
        <taxon>Natrialbaceae</taxon>
        <taxon>Natrarchaeobaculum</taxon>
    </lineage>
</organism>
<proteinExistence type="predicted"/>
<keyword evidence="1" id="KW-1133">Transmembrane helix</keyword>
<name>A0A346PJI7_9EURY</name>
<dbReference type="GeneID" id="37640142"/>
<evidence type="ECO:0000313" key="4">
    <source>
        <dbReference type="Proteomes" id="UP000258707"/>
    </source>
</evidence>
<feature type="transmembrane region" description="Helical" evidence="1">
    <location>
        <begin position="173"/>
        <end position="196"/>
    </location>
</feature>
<dbReference type="RefSeq" id="WP_117365587.1">
    <property type="nucleotide sequence ID" value="NZ_CP024047.1"/>
</dbReference>
<dbReference type="Pfam" id="PF25933">
    <property type="entry name" value="DUF7978"/>
    <property type="match status" value="1"/>
</dbReference>
<protein>
    <recommendedName>
        <fullName evidence="2">DUF7978 domain-containing protein</fullName>
    </recommendedName>
</protein>
<feature type="transmembrane region" description="Helical" evidence="1">
    <location>
        <begin position="98"/>
        <end position="116"/>
    </location>
</feature>
<evidence type="ECO:0000256" key="1">
    <source>
        <dbReference type="SAM" id="Phobius"/>
    </source>
</evidence>
<keyword evidence="1" id="KW-0812">Transmembrane</keyword>
<gene>
    <name evidence="3" type="ORF">AArc1_3389</name>
</gene>
<dbReference type="EMBL" id="CP024047">
    <property type="protein sequence ID" value="AXR79682.1"/>
    <property type="molecule type" value="Genomic_DNA"/>
</dbReference>
<evidence type="ECO:0000259" key="2">
    <source>
        <dbReference type="Pfam" id="PF25933"/>
    </source>
</evidence>
<feature type="transmembrane region" description="Helical" evidence="1">
    <location>
        <begin position="20"/>
        <end position="41"/>
    </location>
</feature>
<reference evidence="4" key="1">
    <citation type="submission" date="2017-10" db="EMBL/GenBank/DDBJ databases">
        <title>Phenotypic and genomic properties of facultatively anaerobic sulfur-reducing natronoarchaea from hypersaline soda lakes.</title>
        <authorList>
            <person name="Sorokin D.Y."/>
            <person name="Kublanov I.V."/>
            <person name="Roman P."/>
            <person name="Sinninghe Damste J.S."/>
            <person name="Golyshin P.N."/>
            <person name="Rojo D."/>
            <person name="Ciordia S."/>
            <person name="Mena Md.C."/>
            <person name="Ferrer M."/>
            <person name="Messina E."/>
            <person name="Smedile F."/>
            <person name="La Spada G."/>
            <person name="La Cono V."/>
            <person name="Yakimov M.M."/>
        </authorList>
    </citation>
    <scope>NUCLEOTIDE SEQUENCE [LARGE SCALE GENOMIC DNA]</scope>
    <source>
        <strain evidence="4">AArc1</strain>
    </source>
</reference>
<feature type="domain" description="DUF7978" evidence="2">
    <location>
        <begin position="1"/>
        <end position="196"/>
    </location>
</feature>
<dbReference type="Proteomes" id="UP000258707">
    <property type="component" value="Chromosome"/>
</dbReference>
<evidence type="ECO:0000313" key="3">
    <source>
        <dbReference type="EMBL" id="AXR79682.1"/>
    </source>
</evidence>